<dbReference type="PANTHER" id="PTHR42783:SF3">
    <property type="entry name" value="GLUTAMATE SYNTHASE [NADPH] SMALL CHAIN-RELATED"/>
    <property type="match status" value="1"/>
</dbReference>
<evidence type="ECO:0000313" key="3">
    <source>
        <dbReference type="Proteomes" id="UP000290759"/>
    </source>
</evidence>
<evidence type="ECO:0000259" key="1">
    <source>
        <dbReference type="PROSITE" id="PS51379"/>
    </source>
</evidence>
<dbReference type="CDD" id="cd02784">
    <property type="entry name" value="MopB_CT_PHLH"/>
    <property type="match status" value="1"/>
</dbReference>
<dbReference type="PANTHER" id="PTHR42783">
    <property type="entry name" value="GLUTAMATE SYNTHASE [NADPH] SMALL CHAIN"/>
    <property type="match status" value="1"/>
</dbReference>
<organism evidence="2 3">
    <name type="scientific">Lichenibacterium minor</name>
    <dbReference type="NCBI Taxonomy" id="2316528"/>
    <lineage>
        <taxon>Bacteria</taxon>
        <taxon>Pseudomonadati</taxon>
        <taxon>Pseudomonadota</taxon>
        <taxon>Alphaproteobacteria</taxon>
        <taxon>Hyphomicrobiales</taxon>
        <taxon>Lichenihabitantaceae</taxon>
        <taxon>Lichenibacterium</taxon>
    </lineage>
</organism>
<keyword evidence="3" id="KW-1185">Reference proteome</keyword>
<accession>A0A4Q2U7I2</accession>
<reference evidence="2 3" key="1">
    <citation type="submission" date="2018-12" db="EMBL/GenBank/DDBJ databases">
        <authorList>
            <person name="Grouzdev D.S."/>
            <person name="Krutkina M.S."/>
        </authorList>
    </citation>
    <scope>NUCLEOTIDE SEQUENCE [LARGE SCALE GENOMIC DNA]</scope>
    <source>
        <strain evidence="2 3">RmlP026</strain>
    </source>
</reference>
<dbReference type="OrthoDB" id="9779457at2"/>
<reference evidence="2 3" key="2">
    <citation type="submission" date="2019-02" db="EMBL/GenBank/DDBJ databases">
        <title>'Lichenibacterium ramalinii' gen. nov. sp. nov., 'Lichenibacterium minor' gen. nov. sp. nov.</title>
        <authorList>
            <person name="Pankratov T."/>
        </authorList>
    </citation>
    <scope>NUCLEOTIDE SEQUENCE [LARGE SCALE GENOMIC DNA]</scope>
    <source>
        <strain evidence="2 3">RmlP026</strain>
    </source>
</reference>
<dbReference type="InterPro" id="IPR009010">
    <property type="entry name" value="Asp_de-COase-like_dom_sf"/>
</dbReference>
<dbReference type="InterPro" id="IPR017896">
    <property type="entry name" value="4Fe4S_Fe-S-bd"/>
</dbReference>
<gene>
    <name evidence="2" type="ORF">D3273_07970</name>
</gene>
<dbReference type="Proteomes" id="UP000290759">
    <property type="component" value="Unassembled WGS sequence"/>
</dbReference>
<dbReference type="Gene3D" id="3.40.228.10">
    <property type="entry name" value="Dimethylsulfoxide Reductase, domain 2"/>
    <property type="match status" value="1"/>
</dbReference>
<dbReference type="Gene3D" id="2.40.40.20">
    <property type="match status" value="1"/>
</dbReference>
<comment type="caution">
    <text evidence="2">The sequence shown here is derived from an EMBL/GenBank/DDBJ whole genome shotgun (WGS) entry which is preliminary data.</text>
</comment>
<dbReference type="Gene3D" id="3.40.50.740">
    <property type="match status" value="1"/>
</dbReference>
<proteinExistence type="predicted"/>
<feature type="domain" description="4Fe-4S ferredoxin-type" evidence="1">
    <location>
        <begin position="745"/>
        <end position="775"/>
    </location>
</feature>
<dbReference type="CDD" id="cd10551">
    <property type="entry name" value="PsrB"/>
    <property type="match status" value="1"/>
</dbReference>
<dbReference type="Gene3D" id="3.30.2070.10">
    <property type="entry name" value="Formate dehydrogenase/DMSO reductase"/>
    <property type="match status" value="1"/>
</dbReference>
<dbReference type="AlphaFoldDB" id="A0A4Q2U7I2"/>
<dbReference type="Pfam" id="PF13247">
    <property type="entry name" value="Fer4_11"/>
    <property type="match status" value="1"/>
</dbReference>
<dbReference type="PROSITE" id="PS51379">
    <property type="entry name" value="4FE4S_FER_2"/>
    <property type="match status" value="1"/>
</dbReference>
<dbReference type="RefSeq" id="WP_129225235.1">
    <property type="nucleotide sequence ID" value="NZ_QYBB01000006.1"/>
</dbReference>
<dbReference type="SUPFAM" id="SSF54862">
    <property type="entry name" value="4Fe-4S ferredoxins"/>
    <property type="match status" value="1"/>
</dbReference>
<dbReference type="InterPro" id="IPR030948">
    <property type="entry name" value="TAT_var_transloc_signal_dom"/>
</dbReference>
<protein>
    <submittedName>
        <fullName evidence="2">4Fe-4S dicluster domain-containing protein</fullName>
    </submittedName>
</protein>
<evidence type="ECO:0000313" key="2">
    <source>
        <dbReference type="EMBL" id="RYC32653.1"/>
    </source>
</evidence>
<dbReference type="SUPFAM" id="SSF50692">
    <property type="entry name" value="ADC-like"/>
    <property type="match status" value="1"/>
</dbReference>
<name>A0A4Q2U7I2_9HYPH</name>
<dbReference type="SUPFAM" id="SSF53706">
    <property type="entry name" value="Formate dehydrogenase/DMSO reductase, domains 1-3"/>
    <property type="match status" value="1"/>
</dbReference>
<dbReference type="EMBL" id="QYBB01000006">
    <property type="protein sequence ID" value="RYC32653.1"/>
    <property type="molecule type" value="Genomic_DNA"/>
</dbReference>
<dbReference type="Gene3D" id="3.30.70.20">
    <property type="match status" value="2"/>
</dbReference>
<sequence length="994" mass="105467">MPHPHDIGDLRARLAGGTGPQVWRSLEALAETPAFRDFLTKEFPSASRLADGPDRRQFFRLMAASFAFAGLGACSQDPGNPRNHEIPYVRNPERVEPSAPLVYASATLLDGIANGATVTTFDGRPLKVEGNASHPWSRGGSDIFAQSSILDLYDPLRSQAVLYLNRISSWDAFRGAMLGRFAAIRADGGEGLRLLTGPVTSPTLLASIDAMRAAYPRMRWHVHAPAAGDAMAGAVAAFGRRLQVRYAFAKARVVVALDGDLLDAGPAQIGTSRDWVDARLASAKAGPLLALHSAASTPSLTSAKADFHVAVNASDMLALVGRLAAEVSAPSDPAADDLVGQWVKRAGAALAAHRGQGILTAGAAQPAAVHEAVHRLNDALGNHGGPVFFTAPVVAEAEPFDALVRDMAAGAVKSLVMLDTNPVYTAPGDLNFAEAIGKVPLRIQCGTSVDETSAYADWHLPRAHPLESWGDARAWDGTVSLFQPTVQPLYNGRGDAEVLSILTDPQPRDGLAILRDVHAKGREADAFAAFWRKTLLDGFVEGSGFAPEAAVLVPAGPAAAAAAPRGAGQLDVVFRPDPTIWTGATANNGWLQELPKPLTKVVWSNYIAVSPALAERESIATGDMVRIAVGQGSVDGPAWVMPGQAADTVTLFLGYGRPVPDMLFSGLGYAAFPLRSSAQPWSRAGGTLAKLGRQVRLATTQDHSTMEGHDIVKVHRVDGPKVESFPTDAPSFYDFTAKANDGRAWGMVIDQDACIGCNACVVSCQAENNIPVVGAHEVSIGREMHWLRVDRYYSGLKTGAGLDDPDTHFQPVLCMHCEEAPCEVGCPVEATLHDHEGLNLMVYNRCIGTRACSGYCPYKVRHFNYLDYTGGMAPVTQLQRNPEVTVRARGVMEKCTYCVQRIASARIESDKSGAPIADGAVRTACQAACPTRAITFGDLMDAGSAVLAARHDPRNYALLGELNLKPRTTYLAELAPALPGAPAGDPLSSRKGPA</sequence>
<dbReference type="NCBIfam" id="TIGR04519">
    <property type="entry name" value="MoCo_extend_TAT"/>
    <property type="match status" value="1"/>
</dbReference>